<dbReference type="SMART" id="SM00344">
    <property type="entry name" value="HTH_ASNC"/>
    <property type="match status" value="1"/>
</dbReference>
<dbReference type="Pfam" id="PF17805">
    <property type="entry name" value="AsnC_trans_reg2"/>
    <property type="match status" value="1"/>
</dbReference>
<dbReference type="InterPro" id="IPR053953">
    <property type="entry name" value="NirdL-like_HTH"/>
</dbReference>
<reference evidence="10" key="1">
    <citation type="submission" date="2016-11" db="EMBL/GenBank/DDBJ databases">
        <authorList>
            <person name="Varghese N."/>
            <person name="Submissions S."/>
        </authorList>
    </citation>
    <scope>NUCLEOTIDE SEQUENCE [LARGE SCALE GENOMIC DNA]</scope>
    <source>
        <strain evidence="10">DSM 16219</strain>
    </source>
</reference>
<dbReference type="Proteomes" id="UP000183994">
    <property type="component" value="Unassembled WGS sequence"/>
</dbReference>
<evidence type="ECO:0000313" key="9">
    <source>
        <dbReference type="EMBL" id="SHK41852.1"/>
    </source>
</evidence>
<evidence type="ECO:0000256" key="5">
    <source>
        <dbReference type="ARBA" id="ARBA00023471"/>
    </source>
</evidence>
<name>A0A1M6SAR9_9BACT</name>
<evidence type="ECO:0000313" key="10">
    <source>
        <dbReference type="Proteomes" id="UP000183994"/>
    </source>
</evidence>
<dbReference type="Pfam" id="PF22451">
    <property type="entry name" value="NirdL-like_HTH"/>
    <property type="match status" value="1"/>
</dbReference>
<dbReference type="EC" id="4.1.1.111" evidence="5"/>
<dbReference type="AlphaFoldDB" id="A0A1M6SAR9"/>
<dbReference type="InterPro" id="IPR036390">
    <property type="entry name" value="WH_DNA-bd_sf"/>
</dbReference>
<comment type="similarity">
    <text evidence="4">Belongs to the Ahb/Nir family.</text>
</comment>
<dbReference type="EMBL" id="FQZU01000024">
    <property type="protein sequence ID" value="SHK41852.1"/>
    <property type="molecule type" value="Genomic_DNA"/>
</dbReference>
<dbReference type="InterPro" id="IPR019888">
    <property type="entry name" value="Tscrpt_reg_AsnC-like"/>
</dbReference>
<evidence type="ECO:0000256" key="4">
    <source>
        <dbReference type="ARBA" id="ARBA00023457"/>
    </source>
</evidence>
<dbReference type="GO" id="GO:0006783">
    <property type="term" value="P:heme biosynthetic process"/>
    <property type="evidence" value="ECO:0007669"/>
    <property type="project" value="UniProtKB-KW"/>
</dbReference>
<sequence length="157" mass="17824">MTVDRDKFAMDATDKAIINRIQSDFPRTERPYAAIGQEFGLDEAQVIERVSRLKESGIIRRIGGNFVPDKLGFVSTLCAARVPKDKVEMFTEAVNQYPGVTHNYLRENDYNIWFTFISPSMDEIKANLSEISAKTGVEDIINLPATNVYKIRAQFEL</sequence>
<dbReference type="InterPro" id="IPR040523">
    <property type="entry name" value="AsnC_trans_reg2"/>
</dbReference>
<feature type="domain" description="Siroheme decarboxylase AsnC-like ligand binding" evidence="7">
    <location>
        <begin position="70"/>
        <end position="150"/>
    </location>
</feature>
<gene>
    <name evidence="9" type="ORF">SAMN02745216_03408</name>
</gene>
<evidence type="ECO:0000259" key="8">
    <source>
        <dbReference type="Pfam" id="PF22451"/>
    </source>
</evidence>
<keyword evidence="10" id="KW-1185">Reference proteome</keyword>
<protein>
    <recommendedName>
        <fullName evidence="5">siroheme decarboxylase</fullName>
        <ecNumber evidence="5">4.1.1.111</ecNumber>
    </recommendedName>
</protein>
<dbReference type="SUPFAM" id="SSF46785">
    <property type="entry name" value="Winged helix' DNA-binding domain"/>
    <property type="match status" value="1"/>
</dbReference>
<proteinExistence type="inferred from homology"/>
<dbReference type="UniPathway" id="UPA00252"/>
<evidence type="ECO:0000256" key="3">
    <source>
        <dbReference type="ARBA" id="ARBA00023239"/>
    </source>
</evidence>
<evidence type="ECO:0000256" key="1">
    <source>
        <dbReference type="ARBA" id="ARBA00004744"/>
    </source>
</evidence>
<comment type="pathway">
    <text evidence="1">Porphyrin-containing compound metabolism; protoheme biosynthesis.</text>
</comment>
<feature type="domain" description="Siroheme decarboxylase NirL-like HTH" evidence="8">
    <location>
        <begin position="14"/>
        <end position="60"/>
    </location>
</feature>
<dbReference type="PANTHER" id="PTHR43413:SF1">
    <property type="entry name" value="SIROHEME DECARBOXYLASE NIRL SUBUNIT"/>
    <property type="match status" value="1"/>
</dbReference>
<evidence type="ECO:0000256" key="6">
    <source>
        <dbReference type="ARBA" id="ARBA00048470"/>
    </source>
</evidence>
<evidence type="ECO:0000256" key="2">
    <source>
        <dbReference type="ARBA" id="ARBA00023133"/>
    </source>
</evidence>
<organism evidence="9 10">
    <name type="scientific">Desulfatibacillum alkenivorans DSM 16219</name>
    <dbReference type="NCBI Taxonomy" id="1121393"/>
    <lineage>
        <taxon>Bacteria</taxon>
        <taxon>Pseudomonadati</taxon>
        <taxon>Thermodesulfobacteriota</taxon>
        <taxon>Desulfobacteria</taxon>
        <taxon>Desulfobacterales</taxon>
        <taxon>Desulfatibacillaceae</taxon>
        <taxon>Desulfatibacillum</taxon>
    </lineage>
</organism>
<keyword evidence="2" id="KW-0350">Heme biosynthesis</keyword>
<dbReference type="Gene3D" id="3.30.70.3460">
    <property type="match status" value="1"/>
</dbReference>
<dbReference type="STRING" id="1121393.SAMN02745216_03408"/>
<evidence type="ECO:0000259" key="7">
    <source>
        <dbReference type="Pfam" id="PF17805"/>
    </source>
</evidence>
<dbReference type="GO" id="GO:0016829">
    <property type="term" value="F:lyase activity"/>
    <property type="evidence" value="ECO:0007669"/>
    <property type="project" value="UniProtKB-KW"/>
</dbReference>
<dbReference type="Gene3D" id="1.10.10.10">
    <property type="entry name" value="Winged helix-like DNA-binding domain superfamily/Winged helix DNA-binding domain"/>
    <property type="match status" value="1"/>
</dbReference>
<dbReference type="InterPro" id="IPR036388">
    <property type="entry name" value="WH-like_DNA-bd_sf"/>
</dbReference>
<dbReference type="InterPro" id="IPR050684">
    <property type="entry name" value="HTH-Siroheme_Decarb"/>
</dbReference>
<accession>A0A1M6SAR9</accession>
<comment type="catalytic activity">
    <reaction evidence="6">
        <text>siroheme + 2 H(+) = 12,18-didecarboxysiroheme + 2 CO2</text>
        <dbReference type="Rhea" id="RHEA:19093"/>
        <dbReference type="ChEBI" id="CHEBI:15378"/>
        <dbReference type="ChEBI" id="CHEBI:16526"/>
        <dbReference type="ChEBI" id="CHEBI:60052"/>
        <dbReference type="ChEBI" id="CHEBI:140497"/>
        <dbReference type="EC" id="4.1.1.111"/>
    </reaction>
</comment>
<dbReference type="PANTHER" id="PTHR43413">
    <property type="entry name" value="TRANSCRIPTIONAL REGULATOR, ASNC FAMILY"/>
    <property type="match status" value="1"/>
</dbReference>
<keyword evidence="3" id="KW-0456">Lyase</keyword>